<keyword evidence="1" id="KW-0645">Protease</keyword>
<dbReference type="Pfam" id="PF00665">
    <property type="entry name" value="rve"/>
    <property type="match status" value="1"/>
</dbReference>
<evidence type="ECO:0000313" key="4">
    <source>
        <dbReference type="Proteomes" id="UP001371456"/>
    </source>
</evidence>
<dbReference type="Gene3D" id="3.30.420.10">
    <property type="entry name" value="Ribonuclease H-like superfamily/Ribonuclease H"/>
    <property type="match status" value="1"/>
</dbReference>
<dbReference type="InterPro" id="IPR039537">
    <property type="entry name" value="Retrotran_Ty1/copia-like"/>
</dbReference>
<dbReference type="InterPro" id="IPR054722">
    <property type="entry name" value="PolX-like_BBD"/>
</dbReference>
<dbReference type="EMBL" id="JBANQN010000004">
    <property type="protein sequence ID" value="KAK6791377.1"/>
    <property type="molecule type" value="Genomic_DNA"/>
</dbReference>
<dbReference type="PANTHER" id="PTHR42648">
    <property type="entry name" value="TRANSPOSASE, PUTATIVE-RELATED"/>
    <property type="match status" value="1"/>
</dbReference>
<reference evidence="3 4" key="1">
    <citation type="submission" date="2024-02" db="EMBL/GenBank/DDBJ databases">
        <title>de novo genome assembly of Solanum bulbocastanum strain 11H21.</title>
        <authorList>
            <person name="Hosaka A.J."/>
        </authorList>
    </citation>
    <scope>NUCLEOTIDE SEQUENCE [LARGE SCALE GENOMIC DNA]</scope>
    <source>
        <tissue evidence="3">Young leaves</tissue>
    </source>
</reference>
<evidence type="ECO:0000256" key="1">
    <source>
        <dbReference type="ARBA" id="ARBA00022670"/>
    </source>
</evidence>
<keyword evidence="1" id="KW-0378">Hydrolase</keyword>
<dbReference type="InterPro" id="IPR036397">
    <property type="entry name" value="RNaseH_sf"/>
</dbReference>
<organism evidence="3 4">
    <name type="scientific">Solanum bulbocastanum</name>
    <name type="common">Wild potato</name>
    <dbReference type="NCBI Taxonomy" id="147425"/>
    <lineage>
        <taxon>Eukaryota</taxon>
        <taxon>Viridiplantae</taxon>
        <taxon>Streptophyta</taxon>
        <taxon>Embryophyta</taxon>
        <taxon>Tracheophyta</taxon>
        <taxon>Spermatophyta</taxon>
        <taxon>Magnoliopsida</taxon>
        <taxon>eudicotyledons</taxon>
        <taxon>Gunneridae</taxon>
        <taxon>Pentapetalae</taxon>
        <taxon>asterids</taxon>
        <taxon>lamiids</taxon>
        <taxon>Solanales</taxon>
        <taxon>Solanaceae</taxon>
        <taxon>Solanoideae</taxon>
        <taxon>Solaneae</taxon>
        <taxon>Solanum</taxon>
    </lineage>
</organism>
<dbReference type="GO" id="GO:0015074">
    <property type="term" value="P:DNA integration"/>
    <property type="evidence" value="ECO:0007669"/>
    <property type="project" value="InterPro"/>
</dbReference>
<dbReference type="GO" id="GO:0008233">
    <property type="term" value="F:peptidase activity"/>
    <property type="evidence" value="ECO:0007669"/>
    <property type="project" value="UniProtKB-KW"/>
</dbReference>
<dbReference type="Proteomes" id="UP001371456">
    <property type="component" value="Unassembled WGS sequence"/>
</dbReference>
<dbReference type="AlphaFoldDB" id="A0AAN8TUD5"/>
<dbReference type="PANTHER" id="PTHR42648:SF31">
    <property type="entry name" value="RNA-DIRECTED DNA POLYMERASE"/>
    <property type="match status" value="1"/>
</dbReference>
<protein>
    <recommendedName>
        <fullName evidence="2">Integrase catalytic domain-containing protein</fullName>
    </recommendedName>
</protein>
<dbReference type="PROSITE" id="PS50994">
    <property type="entry name" value="INTEGRASE"/>
    <property type="match status" value="1"/>
</dbReference>
<gene>
    <name evidence="3" type="ORF">RDI58_010458</name>
</gene>
<dbReference type="InterPro" id="IPR012337">
    <property type="entry name" value="RNaseH-like_sf"/>
</dbReference>
<name>A0AAN8TUD5_SOLBU</name>
<proteinExistence type="predicted"/>
<dbReference type="GO" id="GO:0006508">
    <property type="term" value="P:proteolysis"/>
    <property type="evidence" value="ECO:0007669"/>
    <property type="project" value="UniProtKB-KW"/>
</dbReference>
<evidence type="ECO:0000259" key="2">
    <source>
        <dbReference type="PROSITE" id="PS50994"/>
    </source>
</evidence>
<evidence type="ECO:0000313" key="3">
    <source>
        <dbReference type="EMBL" id="KAK6791377.1"/>
    </source>
</evidence>
<comment type="caution">
    <text evidence="3">The sequence shown here is derived from an EMBL/GenBank/DDBJ whole genome shotgun (WGS) entry which is preliminary data.</text>
</comment>
<keyword evidence="4" id="KW-1185">Reference proteome</keyword>
<feature type="domain" description="Integrase catalytic" evidence="2">
    <location>
        <begin position="205"/>
        <end position="302"/>
    </location>
</feature>
<dbReference type="InterPro" id="IPR001584">
    <property type="entry name" value="Integrase_cat-core"/>
</dbReference>
<dbReference type="Pfam" id="PF22936">
    <property type="entry name" value="Pol_BBD"/>
    <property type="match status" value="1"/>
</dbReference>
<accession>A0AAN8TUD5</accession>
<dbReference type="GO" id="GO:0003676">
    <property type="term" value="F:nucleic acid binding"/>
    <property type="evidence" value="ECO:0007669"/>
    <property type="project" value="InterPro"/>
</dbReference>
<dbReference type="SUPFAM" id="SSF53098">
    <property type="entry name" value="Ribonuclease H-like"/>
    <property type="match status" value="1"/>
</dbReference>
<sequence>MTGTVTSLLTKFGYPAWIIDSGASHHVASSVDMLQNIVELSQSSREQVHMLNGGIPNIAHIGSANFLAYLKVNNVLRVLDFKYNLILVSKLTKNLSCSVTFFPDFCIFQDLYSGRVTEIGKEVGGLYIVRQGLKDACFINGTQKPQISSDQPKLTLLWHQRLGCPSLQAMHKLGLIYKRSSKVPDYPIFPLAKQSILVFLHNISRSVKPLEMIHLDVWGPYRTPTHDRKHLFLTIVDDYTRYTWVYMLHMKSEVITVLNSFLCLIKTRFNAVLKTARSDNGTEFFNKQCSDFFLCLWYCPSK</sequence>